<dbReference type="AlphaFoldDB" id="A0A1C7NST5"/>
<evidence type="ECO:0000313" key="5">
    <source>
        <dbReference type="EMBL" id="OBZ91746.1"/>
    </source>
</evidence>
<evidence type="ECO:0000259" key="4">
    <source>
        <dbReference type="PROSITE" id="PS50888"/>
    </source>
</evidence>
<name>A0A1C7NST5_9FUNG</name>
<organism evidence="5 6">
    <name type="scientific">Choanephora cucurbitarum</name>
    <dbReference type="NCBI Taxonomy" id="101091"/>
    <lineage>
        <taxon>Eukaryota</taxon>
        <taxon>Fungi</taxon>
        <taxon>Fungi incertae sedis</taxon>
        <taxon>Mucoromycota</taxon>
        <taxon>Mucoromycotina</taxon>
        <taxon>Mucoromycetes</taxon>
        <taxon>Mucorales</taxon>
        <taxon>Mucorineae</taxon>
        <taxon>Choanephoraceae</taxon>
        <taxon>Choanephoroideae</taxon>
        <taxon>Choanephora</taxon>
    </lineage>
</organism>
<dbReference type="GO" id="GO:0046983">
    <property type="term" value="F:protein dimerization activity"/>
    <property type="evidence" value="ECO:0007669"/>
    <property type="project" value="InterPro"/>
</dbReference>
<accession>A0A1C7NST5</accession>
<keyword evidence="6" id="KW-1185">Reference proteome</keyword>
<dbReference type="GO" id="GO:0003700">
    <property type="term" value="F:DNA-binding transcription factor activity"/>
    <property type="evidence" value="ECO:0007669"/>
    <property type="project" value="TreeGrafter"/>
</dbReference>
<comment type="caution">
    <text evidence="5">The sequence shown here is derived from an EMBL/GenBank/DDBJ whole genome shotgun (WGS) entry which is preliminary data.</text>
</comment>
<dbReference type="PANTHER" id="PTHR10328:SF15">
    <property type="entry name" value="BHLH TRANSCRIPTION FACTOR"/>
    <property type="match status" value="1"/>
</dbReference>
<feature type="region of interest" description="Disordered" evidence="3">
    <location>
        <begin position="279"/>
        <end position="299"/>
    </location>
</feature>
<dbReference type="GO" id="GO:0045944">
    <property type="term" value="P:positive regulation of transcription by RNA polymerase II"/>
    <property type="evidence" value="ECO:0007669"/>
    <property type="project" value="TreeGrafter"/>
</dbReference>
<dbReference type="STRING" id="101091.A0A1C7NST5"/>
<feature type="compositionally biased region" description="Basic and acidic residues" evidence="3">
    <location>
        <begin position="378"/>
        <end position="395"/>
    </location>
</feature>
<feature type="region of interest" description="Disordered" evidence="3">
    <location>
        <begin position="231"/>
        <end position="257"/>
    </location>
</feature>
<keyword evidence="2" id="KW-0539">Nucleus</keyword>
<feature type="region of interest" description="Disordered" evidence="3">
    <location>
        <begin position="1"/>
        <end position="26"/>
    </location>
</feature>
<dbReference type="Pfam" id="PF00010">
    <property type="entry name" value="HLH"/>
    <property type="match status" value="1"/>
</dbReference>
<feature type="region of interest" description="Disordered" evidence="3">
    <location>
        <begin position="359"/>
        <end position="395"/>
    </location>
</feature>
<dbReference type="PROSITE" id="PS50888">
    <property type="entry name" value="BHLH"/>
    <property type="match status" value="1"/>
</dbReference>
<evidence type="ECO:0000256" key="2">
    <source>
        <dbReference type="ARBA" id="ARBA00023242"/>
    </source>
</evidence>
<feature type="region of interest" description="Disordered" evidence="3">
    <location>
        <begin position="102"/>
        <end position="126"/>
    </location>
</feature>
<feature type="compositionally biased region" description="Polar residues" evidence="3">
    <location>
        <begin position="233"/>
        <end position="243"/>
    </location>
</feature>
<dbReference type="InParanoid" id="A0A1C7NST5"/>
<dbReference type="InterPro" id="IPR011598">
    <property type="entry name" value="bHLH_dom"/>
</dbReference>
<evidence type="ECO:0000256" key="3">
    <source>
        <dbReference type="SAM" id="MobiDB-lite"/>
    </source>
</evidence>
<dbReference type="InterPro" id="IPR036638">
    <property type="entry name" value="HLH_DNA-bd_sf"/>
</dbReference>
<reference evidence="5 6" key="1">
    <citation type="submission" date="2016-03" db="EMBL/GenBank/DDBJ databases">
        <title>Choanephora cucurbitarum.</title>
        <authorList>
            <person name="Min B."/>
            <person name="Park H."/>
            <person name="Park J.-H."/>
            <person name="Shin H.-D."/>
            <person name="Choi I.-G."/>
        </authorList>
    </citation>
    <scope>NUCLEOTIDE SEQUENCE [LARGE SCALE GENOMIC DNA]</scope>
    <source>
        <strain evidence="5 6">KUS-F28377</strain>
    </source>
</reference>
<dbReference type="Gene3D" id="4.10.280.10">
    <property type="entry name" value="Helix-loop-helix DNA-binding domain"/>
    <property type="match status" value="1"/>
</dbReference>
<dbReference type="OrthoDB" id="8964853at2759"/>
<dbReference type="SUPFAM" id="SSF47459">
    <property type="entry name" value="HLH, helix-loop-helix DNA-binding domain"/>
    <property type="match status" value="1"/>
</dbReference>
<dbReference type="GO" id="GO:0003677">
    <property type="term" value="F:DNA binding"/>
    <property type="evidence" value="ECO:0007669"/>
    <property type="project" value="UniProtKB-KW"/>
</dbReference>
<evidence type="ECO:0000256" key="1">
    <source>
        <dbReference type="ARBA" id="ARBA00023125"/>
    </source>
</evidence>
<proteinExistence type="predicted"/>
<evidence type="ECO:0000313" key="6">
    <source>
        <dbReference type="Proteomes" id="UP000093000"/>
    </source>
</evidence>
<dbReference type="PANTHER" id="PTHR10328">
    <property type="entry name" value="PROTEIN MAX MYC-ASSOCIATED FACTOR X"/>
    <property type="match status" value="1"/>
</dbReference>
<dbReference type="SMART" id="SM00353">
    <property type="entry name" value="HLH"/>
    <property type="match status" value="1"/>
</dbReference>
<feature type="domain" description="BHLH" evidence="4">
    <location>
        <begin position="389"/>
        <end position="440"/>
    </location>
</feature>
<protein>
    <recommendedName>
        <fullName evidence="4">BHLH domain-containing protein</fullName>
    </recommendedName>
</protein>
<dbReference type="EMBL" id="LUGH01000004">
    <property type="protein sequence ID" value="OBZ91746.1"/>
    <property type="molecule type" value="Genomic_DNA"/>
</dbReference>
<keyword evidence="1" id="KW-0238">DNA-binding</keyword>
<sequence length="466" mass="52905">MDGLKSEESLILPPASELLRNSKDDDKMVVDEPCNEISRESQPLLPSVQALSTQADEYIRHRMSDMSVSSQRMDNKILSPLEPSSQQVFNESLSLYYRRGSLVDPQSNSRRPSIAEMGSLPLPNSKVASRRGSLVASNDFDLSSRSPSPSSLASMKRYHDNDGFSVNNYPMPHHVASAAPSYDAFQRRHSIAVAVSSSSAPHNNTTDPEHIHSNSHLRNHVLNAKLNRGFRFPTSTQESNDYRTYSAPPSPPQTISNNVSYQEQLHENSRFNSFRRDSISRLHPTNNGGGGPMLPSNISRRRPSILDEAVEPSSSSLIADHLLTRRASMPVVPSLPKSRYMLERAPSQQPSRLNQLYGEEDDDERRTQEQYLQKNSGLRKETPYSRSPELRVSHKLAERKRRKEMKDLFDELRDSLPVEKSTKTSKWEILSKAVEYISMLKRRDYDMENEIAGLRRELEMIKRSRG</sequence>
<dbReference type="GO" id="GO:0090575">
    <property type="term" value="C:RNA polymerase II transcription regulator complex"/>
    <property type="evidence" value="ECO:0007669"/>
    <property type="project" value="TreeGrafter"/>
</dbReference>
<dbReference type="Proteomes" id="UP000093000">
    <property type="component" value="Unassembled WGS sequence"/>
</dbReference>
<gene>
    <name evidence="5" type="ORF">A0J61_00202</name>
</gene>